<dbReference type="GO" id="GO:0009424">
    <property type="term" value="C:bacterial-type flagellum hook"/>
    <property type="evidence" value="ECO:0007669"/>
    <property type="project" value="TreeGrafter"/>
</dbReference>
<dbReference type="Pfam" id="PF07559">
    <property type="entry name" value="FlgE_D2"/>
    <property type="match status" value="1"/>
</dbReference>
<dbReference type="GO" id="GO:0005829">
    <property type="term" value="C:cytosol"/>
    <property type="evidence" value="ECO:0007669"/>
    <property type="project" value="TreeGrafter"/>
</dbReference>
<dbReference type="EMBL" id="QJJY01000006">
    <property type="protein sequence ID" value="PXX35442.1"/>
    <property type="molecule type" value="Genomic_DNA"/>
</dbReference>
<sequence>MLDSLYIGMSGLTAYSKGLQTVGNNVANLNTPGFKSSTPCFQDLYDGRATAREATRSGSGVAYAQAALNFRQGELRSSTGQLDLAIDGDGLLALRDGDTIRYARTGRFRIDDDGLVTERSNGLKLTTLDPAGTISPISLADRLLDPPRATQVVRFTDNLSPGSTNFAVSGVDLYDANGAKHTLNVSFAPDTTVMQGRWKVTVTDSNGTPLQIGTLQFHGGIPEPGQDKIEVTLPSSGLTVKLDFSTGVTAFSSGATSTLRVAKQDGYAAGTLASMSIDDDGQLALRYSNGQTATAGAVALARFADPQRLVQKNDGLFDATHLPPPRHAKSGDPLVGRLRAGATEASNVDLSGEFGQLILIQRGFQAASQVVSTSNEMIMQLFQMRGQG</sequence>
<evidence type="ECO:0000313" key="9">
    <source>
        <dbReference type="EMBL" id="PXX35442.1"/>
    </source>
</evidence>
<dbReference type="NCBIfam" id="TIGR03506">
    <property type="entry name" value="FlgEFG_subfam"/>
    <property type="match status" value="1"/>
</dbReference>
<evidence type="ECO:0000313" key="10">
    <source>
        <dbReference type="Proteomes" id="UP000247755"/>
    </source>
</evidence>
<feature type="domain" description="Flagellar basal-body/hook protein C-terminal" evidence="7">
    <location>
        <begin position="340"/>
        <end position="383"/>
    </location>
</feature>
<organism evidence="9 10">
    <name type="scientific">Burkholderia pyrrocinia</name>
    <name type="common">Pseudomonas pyrrocinia</name>
    <dbReference type="NCBI Taxonomy" id="60550"/>
    <lineage>
        <taxon>Bacteria</taxon>
        <taxon>Pseudomonadati</taxon>
        <taxon>Pseudomonadota</taxon>
        <taxon>Betaproteobacteria</taxon>
        <taxon>Burkholderiales</taxon>
        <taxon>Burkholderiaceae</taxon>
        <taxon>Burkholderia</taxon>
        <taxon>Burkholderia cepacia complex</taxon>
    </lineage>
</organism>
<evidence type="ECO:0000259" key="7">
    <source>
        <dbReference type="Pfam" id="PF06429"/>
    </source>
</evidence>
<proteinExistence type="inferred from homology"/>
<dbReference type="InterPro" id="IPR011491">
    <property type="entry name" value="FlgE_D2"/>
</dbReference>
<evidence type="ECO:0000259" key="6">
    <source>
        <dbReference type="Pfam" id="PF00460"/>
    </source>
</evidence>
<protein>
    <recommendedName>
        <fullName evidence="3 5">Flagellar hook protein FlgE</fullName>
    </recommendedName>
</protein>
<comment type="function">
    <text evidence="5">A flexible structure which links the flagellar filament to the drive apparatus in the basal body.</text>
</comment>
<feature type="domain" description="Flagellar hook protein FlgE D2" evidence="8">
    <location>
        <begin position="157"/>
        <end position="267"/>
    </location>
</feature>
<gene>
    <name evidence="9" type="ORF">NA66_100682</name>
</gene>
<dbReference type="RefSeq" id="WP_072437381.1">
    <property type="nucleotide sequence ID" value="NZ_QJJY01000006.1"/>
</dbReference>
<evidence type="ECO:0000256" key="1">
    <source>
        <dbReference type="ARBA" id="ARBA00004117"/>
    </source>
</evidence>
<dbReference type="PANTHER" id="PTHR30435:SF1">
    <property type="entry name" value="FLAGELLAR HOOK PROTEIN FLGE"/>
    <property type="match status" value="1"/>
</dbReference>
<dbReference type="InterPro" id="IPR010930">
    <property type="entry name" value="Flg_bb/hook_C_dom"/>
</dbReference>
<dbReference type="InterPro" id="IPR020013">
    <property type="entry name" value="Flagellar_FlgE/F/G"/>
</dbReference>
<accession>A0A318IML3</accession>
<dbReference type="AlphaFoldDB" id="A0A318IML3"/>
<evidence type="ECO:0000256" key="2">
    <source>
        <dbReference type="ARBA" id="ARBA00009677"/>
    </source>
</evidence>
<evidence type="ECO:0000256" key="4">
    <source>
        <dbReference type="ARBA" id="ARBA00023143"/>
    </source>
</evidence>
<keyword evidence="9" id="KW-0969">Cilium</keyword>
<dbReference type="InterPro" id="IPR019776">
    <property type="entry name" value="Flagellar_basal_body_rod_CS"/>
</dbReference>
<comment type="caution">
    <text evidence="9">The sequence shown here is derived from an EMBL/GenBank/DDBJ whole genome shotgun (WGS) entry which is preliminary data.</text>
</comment>
<dbReference type="InterPro" id="IPR037058">
    <property type="entry name" value="Falgellar_hook_FlgE_sf"/>
</dbReference>
<name>A0A318IML3_BURPY</name>
<dbReference type="Proteomes" id="UP000247755">
    <property type="component" value="Unassembled WGS sequence"/>
</dbReference>
<dbReference type="Pfam" id="PF06429">
    <property type="entry name" value="Flg_bbr_C"/>
    <property type="match status" value="1"/>
</dbReference>
<feature type="domain" description="Flagellar basal body rod protein N-terminal" evidence="6">
    <location>
        <begin position="5"/>
        <end position="35"/>
    </location>
</feature>
<dbReference type="SUPFAM" id="SSF117143">
    <property type="entry name" value="Flagellar hook protein flgE"/>
    <property type="match status" value="1"/>
</dbReference>
<reference evidence="9 10" key="1">
    <citation type="submission" date="2018-05" db="EMBL/GenBank/DDBJ databases">
        <title>Comparative genomics of bacterial root endophytes of switchgrass collected from native prairies over two seasons.</title>
        <authorList>
            <person name="Tang Y."/>
        </authorList>
    </citation>
    <scope>NUCLEOTIDE SEQUENCE [LARGE SCALE GENOMIC DNA]</scope>
    <source>
        <strain evidence="9 10">NFIX32</strain>
    </source>
</reference>
<dbReference type="GO" id="GO:0071978">
    <property type="term" value="P:bacterial-type flagellum-dependent swarming motility"/>
    <property type="evidence" value="ECO:0007669"/>
    <property type="project" value="TreeGrafter"/>
</dbReference>
<dbReference type="InterPro" id="IPR001444">
    <property type="entry name" value="Flag_bb_rod_N"/>
</dbReference>
<keyword evidence="4 5" id="KW-0975">Bacterial flagellum</keyword>
<dbReference type="Gene3D" id="2.60.98.20">
    <property type="entry name" value="Flagellar hook protein FlgE"/>
    <property type="match status" value="1"/>
</dbReference>
<dbReference type="GO" id="GO:0009425">
    <property type="term" value="C:bacterial-type flagellum basal body"/>
    <property type="evidence" value="ECO:0007669"/>
    <property type="project" value="UniProtKB-SubCell"/>
</dbReference>
<keyword evidence="9" id="KW-0282">Flagellum</keyword>
<dbReference type="PROSITE" id="PS00588">
    <property type="entry name" value="FLAGELLA_BB_ROD"/>
    <property type="match status" value="1"/>
</dbReference>
<evidence type="ECO:0000259" key="8">
    <source>
        <dbReference type="Pfam" id="PF07559"/>
    </source>
</evidence>
<dbReference type="InterPro" id="IPR037925">
    <property type="entry name" value="FlgE/F/G-like"/>
</dbReference>
<comment type="similarity">
    <text evidence="2 5">Belongs to the flagella basal body rod proteins family.</text>
</comment>
<dbReference type="Pfam" id="PF00460">
    <property type="entry name" value="Flg_bb_rod"/>
    <property type="match status" value="1"/>
</dbReference>
<evidence type="ECO:0000256" key="3">
    <source>
        <dbReference type="ARBA" id="ARBA00019015"/>
    </source>
</evidence>
<keyword evidence="9" id="KW-0966">Cell projection</keyword>
<evidence type="ECO:0000256" key="5">
    <source>
        <dbReference type="RuleBase" id="RU362116"/>
    </source>
</evidence>
<comment type="subcellular location">
    <subcellularLocation>
        <location evidence="1 5">Bacterial flagellum basal body</location>
    </subcellularLocation>
</comment>
<dbReference type="PANTHER" id="PTHR30435">
    <property type="entry name" value="FLAGELLAR PROTEIN"/>
    <property type="match status" value="1"/>
</dbReference>